<dbReference type="InterPro" id="IPR043129">
    <property type="entry name" value="ATPase_NBD"/>
</dbReference>
<accession>A0A380FDX7</accession>
<reference evidence="2 3" key="1">
    <citation type="submission" date="2018-06" db="EMBL/GenBank/DDBJ databases">
        <authorList>
            <consortium name="Pathogen Informatics"/>
            <person name="Doyle S."/>
        </authorList>
    </citation>
    <scope>NUCLEOTIDE SEQUENCE [LARGE SCALE GENOMIC DNA]</scope>
    <source>
        <strain evidence="2 3">NCTC12195</strain>
    </source>
</reference>
<organism evidence="2 3">
    <name type="scientific">Staphylococcus gallinarum</name>
    <dbReference type="NCBI Taxonomy" id="1293"/>
    <lineage>
        <taxon>Bacteria</taxon>
        <taxon>Bacillati</taxon>
        <taxon>Bacillota</taxon>
        <taxon>Bacilli</taxon>
        <taxon>Bacillales</taxon>
        <taxon>Staphylococcaceae</taxon>
        <taxon>Staphylococcus</taxon>
    </lineage>
</organism>
<feature type="domain" description="Carbohydrate kinase FGGY N-terminal" evidence="1">
    <location>
        <begin position="2"/>
        <end position="78"/>
    </location>
</feature>
<gene>
    <name evidence="2" type="primary">rhaB_2</name>
    <name evidence="2" type="ORF">NCTC12195_01066</name>
</gene>
<proteinExistence type="predicted"/>
<dbReference type="SUPFAM" id="SSF53067">
    <property type="entry name" value="Actin-like ATPase domain"/>
    <property type="match status" value="1"/>
</dbReference>
<keyword evidence="2" id="KW-0808">Transferase</keyword>
<evidence type="ECO:0000313" key="3">
    <source>
        <dbReference type="Proteomes" id="UP000255277"/>
    </source>
</evidence>
<evidence type="ECO:0000259" key="1">
    <source>
        <dbReference type="Pfam" id="PF00370"/>
    </source>
</evidence>
<keyword evidence="2" id="KW-0418">Kinase</keyword>
<dbReference type="GO" id="GO:0008993">
    <property type="term" value="F:rhamnulokinase activity"/>
    <property type="evidence" value="ECO:0007669"/>
    <property type="project" value="UniProtKB-EC"/>
</dbReference>
<dbReference type="AlphaFoldDB" id="A0A380FDX7"/>
<dbReference type="EMBL" id="UHDK01000001">
    <property type="protein sequence ID" value="SUM31631.1"/>
    <property type="molecule type" value="Genomic_DNA"/>
</dbReference>
<dbReference type="InterPro" id="IPR018484">
    <property type="entry name" value="FGGY_N"/>
</dbReference>
<dbReference type="Pfam" id="PF00370">
    <property type="entry name" value="FGGY_N"/>
    <property type="match status" value="1"/>
</dbReference>
<dbReference type="Proteomes" id="UP000255277">
    <property type="component" value="Unassembled WGS sequence"/>
</dbReference>
<evidence type="ECO:0000313" key="2">
    <source>
        <dbReference type="EMBL" id="SUM31631.1"/>
    </source>
</evidence>
<dbReference type="Gene3D" id="3.30.420.40">
    <property type="match status" value="1"/>
</dbReference>
<dbReference type="EC" id="2.7.1.5" evidence="2"/>
<name>A0A380FDX7_STAGA</name>
<protein>
    <submittedName>
        <fullName evidence="2">Rhamnulokinase</fullName>
        <ecNumber evidence="2">2.7.1.5</ecNumber>
    </submittedName>
</protein>
<sequence length="80" mass="9235">MKKISKEEIYKKTGIQFLSFNTLYQLYEESSSLKKQASTILLVPDYLNYLLTGVSKNEITNLSTTQLMNVYKSELDQQTS</sequence>